<dbReference type="InterPro" id="IPR011042">
    <property type="entry name" value="6-blade_b-propeller_TolB-like"/>
</dbReference>
<dbReference type="Pfam" id="PF00486">
    <property type="entry name" value="Trans_reg_C"/>
    <property type="match status" value="1"/>
</dbReference>
<dbReference type="GO" id="GO:0003677">
    <property type="term" value="F:DNA binding"/>
    <property type="evidence" value="ECO:0007669"/>
    <property type="project" value="UniProtKB-UniRule"/>
</dbReference>
<evidence type="ECO:0000256" key="3">
    <source>
        <dbReference type="PROSITE-ProRule" id="PRU01091"/>
    </source>
</evidence>
<keyword evidence="5" id="KW-1133">Transmembrane helix</keyword>
<feature type="transmembrane region" description="Helical" evidence="5">
    <location>
        <begin position="175"/>
        <end position="193"/>
    </location>
</feature>
<dbReference type="Pfam" id="PF07676">
    <property type="entry name" value="PD40"/>
    <property type="match status" value="2"/>
</dbReference>
<dbReference type="PROSITE" id="PS51755">
    <property type="entry name" value="OMPR_PHOB"/>
    <property type="match status" value="1"/>
</dbReference>
<dbReference type="SUPFAM" id="SSF46894">
    <property type="entry name" value="C-terminal effector domain of the bipartite response regulators"/>
    <property type="match status" value="1"/>
</dbReference>
<keyword evidence="8" id="KW-1185">Reference proteome</keyword>
<evidence type="ECO:0000313" key="7">
    <source>
        <dbReference type="EMBL" id="TWX68797.1"/>
    </source>
</evidence>
<organism evidence="7 8">
    <name type="scientific">Colwellia demingiae</name>
    <dbReference type="NCBI Taxonomy" id="89401"/>
    <lineage>
        <taxon>Bacteria</taxon>
        <taxon>Pseudomonadati</taxon>
        <taxon>Pseudomonadota</taxon>
        <taxon>Gammaproteobacteria</taxon>
        <taxon>Alteromonadales</taxon>
        <taxon>Colwelliaceae</taxon>
        <taxon>Colwellia</taxon>
    </lineage>
</organism>
<dbReference type="SMART" id="SM00862">
    <property type="entry name" value="Trans_reg_C"/>
    <property type="match status" value="1"/>
</dbReference>
<comment type="similarity">
    <text evidence="1">Belongs to the TolB family.</text>
</comment>
<dbReference type="GO" id="GO:0000160">
    <property type="term" value="P:phosphorelay signal transduction system"/>
    <property type="evidence" value="ECO:0007669"/>
    <property type="project" value="InterPro"/>
</dbReference>
<dbReference type="PANTHER" id="PTHR36842:SF1">
    <property type="entry name" value="PROTEIN TOLB"/>
    <property type="match status" value="1"/>
</dbReference>
<accession>A0A5C6QJB6</accession>
<name>A0A5C6QJB6_9GAMM</name>
<evidence type="ECO:0000256" key="1">
    <source>
        <dbReference type="ARBA" id="ARBA00009820"/>
    </source>
</evidence>
<feature type="compositionally biased region" description="Polar residues" evidence="4">
    <location>
        <begin position="140"/>
        <end position="152"/>
    </location>
</feature>
<feature type="domain" description="OmpR/PhoB-type" evidence="6">
    <location>
        <begin position="3"/>
        <end position="103"/>
    </location>
</feature>
<dbReference type="PANTHER" id="PTHR36842">
    <property type="entry name" value="PROTEIN TOLB HOMOLOG"/>
    <property type="match status" value="1"/>
</dbReference>
<dbReference type="AlphaFoldDB" id="A0A5C6QJB6"/>
<dbReference type="SUPFAM" id="SSF82171">
    <property type="entry name" value="DPP6 N-terminal domain-like"/>
    <property type="match status" value="1"/>
</dbReference>
<evidence type="ECO:0000256" key="4">
    <source>
        <dbReference type="SAM" id="MobiDB-lite"/>
    </source>
</evidence>
<dbReference type="Gene3D" id="2.120.10.30">
    <property type="entry name" value="TolB, C-terminal domain"/>
    <property type="match status" value="2"/>
</dbReference>
<dbReference type="Gene3D" id="1.10.10.10">
    <property type="entry name" value="Winged helix-like DNA-binding domain superfamily/Winged helix DNA-binding domain"/>
    <property type="match status" value="1"/>
</dbReference>
<dbReference type="Proteomes" id="UP000321822">
    <property type="component" value="Unassembled WGS sequence"/>
</dbReference>
<evidence type="ECO:0000313" key="8">
    <source>
        <dbReference type="Proteomes" id="UP000321822"/>
    </source>
</evidence>
<dbReference type="SUPFAM" id="SSF69304">
    <property type="entry name" value="Tricorn protease N-terminal domain"/>
    <property type="match status" value="1"/>
</dbReference>
<dbReference type="CDD" id="cd00383">
    <property type="entry name" value="trans_reg_C"/>
    <property type="match status" value="1"/>
</dbReference>
<dbReference type="InterPro" id="IPR011659">
    <property type="entry name" value="WD40"/>
</dbReference>
<feature type="region of interest" description="Disordered" evidence="4">
    <location>
        <begin position="140"/>
        <end position="166"/>
    </location>
</feature>
<sequence length="744" mass="84999">MRNKSFKISRYQVTPSEFSIQINDGEKQSLQPKFIEVLVYLAKNYGRVVPRDELVDHIWGQDSFVGEKSLTNAIWHLRKTLTNVEGEEEIIKTIRKAGYQLMAEPQWQTMPLTINNISSPELIESSINYSVDNSIENSVDNSEYQEQGINKNRQSERSPEISSSSTKKTKINSTYALLTLIVSLLVLLVIQQLPNDDPPKITAITKHPGSELFPAPSPDGRFLVYSQVLTNKATNLFMKDTHQVELPPKQLTFDNATEGHSVWSNDGQYLYFSRKDKTNNSCHYIQLKVLSQQETKLATCPMQGGYYYLDISPDDHILAVYNKGALAKRTGIYFIDLKSKNFAMTRFSCDSDCKYKDRDMAFSPDGKYMAVSRRINRLSENIYLINLATKITEQLTFDEEDIVGMSWFGSSQKLVFATQRADNKFGYVINIESRVSQALDLIGFSYPSIAKQSQQLYYQERKENSSLMSLQLNDDIASSPFPVLQSSFTYESPDYSPVTDLVVFSSNESGFDELWSAKPDGSARKQLTNLKQTIRYPKWSHDGQKVAFLAPLSEDRGDGIYIYSIENERVTLLKSPFVQHNRPNWSFDDNAIISAIYGDNHTDIYSINIADASTKRLTYDGARYGVMTSLDTLLYTKLKRGLWQKNITNIHAVDKVIDGDFFNTLYAWTYHQGHVYYQKTFDDHYQLIAYDVEKKIQTPLVRLPLNSISQSDSITYLSTKERLLYTSSSFPQANIKMIPTSNLF</sequence>
<dbReference type="RefSeq" id="WP_146787100.1">
    <property type="nucleotide sequence ID" value="NZ_VOLT01000004.1"/>
</dbReference>
<evidence type="ECO:0000256" key="5">
    <source>
        <dbReference type="SAM" id="Phobius"/>
    </source>
</evidence>
<keyword evidence="2 3" id="KW-0238">DNA-binding</keyword>
<feature type="DNA-binding region" description="OmpR/PhoB-type" evidence="3">
    <location>
        <begin position="3"/>
        <end position="103"/>
    </location>
</feature>
<protein>
    <recommendedName>
        <fullName evidence="6">OmpR/PhoB-type domain-containing protein</fullName>
    </recommendedName>
</protein>
<evidence type="ECO:0000256" key="2">
    <source>
        <dbReference type="ARBA" id="ARBA00023125"/>
    </source>
</evidence>
<dbReference type="EMBL" id="VOLT01000004">
    <property type="protein sequence ID" value="TWX68797.1"/>
    <property type="molecule type" value="Genomic_DNA"/>
</dbReference>
<dbReference type="InterPro" id="IPR036388">
    <property type="entry name" value="WH-like_DNA-bd_sf"/>
</dbReference>
<evidence type="ECO:0000259" key="6">
    <source>
        <dbReference type="PROSITE" id="PS51755"/>
    </source>
</evidence>
<gene>
    <name evidence="7" type="ORF">ESZ36_10010</name>
</gene>
<dbReference type="InterPro" id="IPR001867">
    <property type="entry name" value="OmpR/PhoB-type_DNA-bd"/>
</dbReference>
<keyword evidence="5" id="KW-0812">Transmembrane</keyword>
<comment type="caution">
    <text evidence="7">The sequence shown here is derived from an EMBL/GenBank/DDBJ whole genome shotgun (WGS) entry which is preliminary data.</text>
</comment>
<keyword evidence="5" id="KW-0472">Membrane</keyword>
<proteinExistence type="inferred from homology"/>
<dbReference type="InterPro" id="IPR016032">
    <property type="entry name" value="Sig_transdc_resp-reg_C-effctor"/>
</dbReference>
<dbReference type="OrthoDB" id="9782895at2"/>
<dbReference type="GO" id="GO:0006355">
    <property type="term" value="P:regulation of DNA-templated transcription"/>
    <property type="evidence" value="ECO:0007669"/>
    <property type="project" value="InterPro"/>
</dbReference>
<reference evidence="7 8" key="1">
    <citation type="submission" date="2019-07" db="EMBL/GenBank/DDBJ databases">
        <title>Genomes of sea-ice associated Colwellia species.</title>
        <authorList>
            <person name="Bowman J.P."/>
        </authorList>
    </citation>
    <scope>NUCLEOTIDE SEQUENCE [LARGE SCALE GENOMIC DNA]</scope>
    <source>
        <strain evidence="7 8">ACAM 459</strain>
    </source>
</reference>